<dbReference type="VEuPathDB" id="FungiDB:LEMA_P093930.1"/>
<dbReference type="InterPro" id="IPR025702">
    <property type="entry name" value="OXD"/>
</dbReference>
<evidence type="ECO:0000256" key="5">
    <source>
        <dbReference type="ARBA" id="ARBA00023239"/>
    </source>
</evidence>
<keyword evidence="7" id="KW-1185">Reference proteome</keyword>
<keyword evidence="3" id="KW-0479">Metal-binding</keyword>
<dbReference type="Proteomes" id="UP000002668">
    <property type="component" value="Genome"/>
</dbReference>
<dbReference type="AlphaFoldDB" id="E5A3W0"/>
<evidence type="ECO:0000256" key="1">
    <source>
        <dbReference type="ARBA" id="ARBA00001970"/>
    </source>
</evidence>
<comment type="cofactor">
    <cofactor evidence="1">
        <name>heme b</name>
        <dbReference type="ChEBI" id="CHEBI:60344"/>
    </cofactor>
</comment>
<dbReference type="GO" id="GO:0046872">
    <property type="term" value="F:metal ion binding"/>
    <property type="evidence" value="ECO:0007669"/>
    <property type="project" value="UniProtKB-KW"/>
</dbReference>
<accession>E5A3W0</accession>
<evidence type="ECO:0000313" key="6">
    <source>
        <dbReference type="EMBL" id="CBX97984.1"/>
    </source>
</evidence>
<keyword evidence="4" id="KW-0408">Iron</keyword>
<reference evidence="7" key="1">
    <citation type="journal article" date="2011" name="Nat. Commun.">
        <title>Effector diversification within compartments of the Leptosphaeria maculans genome affected by Repeat-Induced Point mutations.</title>
        <authorList>
            <person name="Rouxel T."/>
            <person name="Grandaubert J."/>
            <person name="Hane J.K."/>
            <person name="Hoede C."/>
            <person name="van de Wouw A.P."/>
            <person name="Couloux A."/>
            <person name="Dominguez V."/>
            <person name="Anthouard V."/>
            <person name="Bally P."/>
            <person name="Bourras S."/>
            <person name="Cozijnsen A.J."/>
            <person name="Ciuffetti L.M."/>
            <person name="Degrave A."/>
            <person name="Dilmaghani A."/>
            <person name="Duret L."/>
            <person name="Fudal I."/>
            <person name="Goodwin S.B."/>
            <person name="Gout L."/>
            <person name="Glaser N."/>
            <person name="Linglin J."/>
            <person name="Kema G.H.J."/>
            <person name="Lapalu N."/>
            <person name="Lawrence C.B."/>
            <person name="May K."/>
            <person name="Meyer M."/>
            <person name="Ollivier B."/>
            <person name="Poulain J."/>
            <person name="Schoch C.L."/>
            <person name="Simon A."/>
            <person name="Spatafora J.W."/>
            <person name="Stachowiak A."/>
            <person name="Turgeon B.G."/>
            <person name="Tyler B.M."/>
            <person name="Vincent D."/>
            <person name="Weissenbach J."/>
            <person name="Amselem J."/>
            <person name="Quesneville H."/>
            <person name="Oliver R.P."/>
            <person name="Wincker P."/>
            <person name="Balesdent M.-H."/>
            <person name="Howlett B.J."/>
        </authorList>
    </citation>
    <scope>NUCLEOTIDE SEQUENCE [LARGE SCALE GENOMIC DNA]</scope>
    <source>
        <strain evidence="7">JN3 / isolate v23.1.3 / race Av1-4-5-6-7-8</strain>
    </source>
</reference>
<dbReference type="EMBL" id="FP929133">
    <property type="protein sequence ID" value="CBX97984.1"/>
    <property type="molecule type" value="Genomic_DNA"/>
</dbReference>
<gene>
    <name evidence="6" type="ORF">LEMA_P093930.1</name>
</gene>
<dbReference type="HOGENOM" id="CLU_1482237_0_0_1"/>
<dbReference type="InParanoid" id="E5A3W0"/>
<dbReference type="GO" id="GO:0016829">
    <property type="term" value="F:lyase activity"/>
    <property type="evidence" value="ECO:0007669"/>
    <property type="project" value="UniProtKB-KW"/>
</dbReference>
<keyword evidence="2" id="KW-0349">Heme</keyword>
<name>E5A3W0_LEPMJ</name>
<evidence type="ECO:0000256" key="3">
    <source>
        <dbReference type="ARBA" id="ARBA00022723"/>
    </source>
</evidence>
<proteinExistence type="predicted"/>
<keyword evidence="5" id="KW-0456">Lyase</keyword>
<dbReference type="Pfam" id="PF13816">
    <property type="entry name" value="Dehydratase_hem"/>
    <property type="match status" value="1"/>
</dbReference>
<organism evidence="7">
    <name type="scientific">Leptosphaeria maculans (strain JN3 / isolate v23.1.3 / race Av1-4-5-6-7-8)</name>
    <name type="common">Blackleg fungus</name>
    <name type="synonym">Phoma lingam</name>
    <dbReference type="NCBI Taxonomy" id="985895"/>
    <lineage>
        <taxon>Eukaryota</taxon>
        <taxon>Fungi</taxon>
        <taxon>Dikarya</taxon>
        <taxon>Ascomycota</taxon>
        <taxon>Pezizomycotina</taxon>
        <taxon>Dothideomycetes</taxon>
        <taxon>Pleosporomycetidae</taxon>
        <taxon>Pleosporales</taxon>
        <taxon>Pleosporineae</taxon>
        <taxon>Leptosphaeriaceae</taxon>
        <taxon>Plenodomus</taxon>
        <taxon>Plenodomus lingam/Leptosphaeria maculans species complex</taxon>
    </lineage>
</organism>
<evidence type="ECO:0000256" key="4">
    <source>
        <dbReference type="ARBA" id="ARBA00023004"/>
    </source>
</evidence>
<dbReference type="OrthoDB" id="3359285at2759"/>
<protein>
    <submittedName>
        <fullName evidence="6">Predicted protein</fullName>
    </submittedName>
</protein>
<evidence type="ECO:0000256" key="2">
    <source>
        <dbReference type="ARBA" id="ARBA00022617"/>
    </source>
</evidence>
<dbReference type="eggNOG" id="ENOG502QVVP">
    <property type="taxonomic scope" value="Eukaryota"/>
</dbReference>
<evidence type="ECO:0000313" key="7">
    <source>
        <dbReference type="Proteomes" id="UP000002668"/>
    </source>
</evidence>
<sequence length="182" mass="20578">MCKGFIQVPSKRASCLVLLVYTHFESRQITGFPYLPRWKLRLPDDCQRVFTTYMGLQQHDSDSRANSARLDIVNAIQDWIQRNKALVVSESFDMIGGQDMKDQNYNALDLLQIYHTLDSSASDVIGIWQESFVTETSRLETYYSGLDYLPGLARLQGASSDMNAQSSCIVLPNPGDVAAKQW</sequence>